<keyword evidence="3" id="KW-1185">Reference proteome</keyword>
<proteinExistence type="predicted"/>
<dbReference type="SMART" id="SM00530">
    <property type="entry name" value="HTH_XRE"/>
    <property type="match status" value="1"/>
</dbReference>
<evidence type="ECO:0000259" key="1">
    <source>
        <dbReference type="PROSITE" id="PS50943"/>
    </source>
</evidence>
<accession>A0ABV2XN90</accession>
<dbReference type="PANTHER" id="PTHR35010:SF2">
    <property type="entry name" value="BLL4672 PROTEIN"/>
    <property type="match status" value="1"/>
</dbReference>
<dbReference type="InterPro" id="IPR010982">
    <property type="entry name" value="Lambda_DNA-bd_dom_sf"/>
</dbReference>
<dbReference type="PANTHER" id="PTHR35010">
    <property type="entry name" value="BLL4672 PROTEIN-RELATED"/>
    <property type="match status" value="1"/>
</dbReference>
<dbReference type="EMBL" id="JBEYBN010000003">
    <property type="protein sequence ID" value="MEU2265469.1"/>
    <property type="molecule type" value="Genomic_DNA"/>
</dbReference>
<gene>
    <name evidence="2" type="ORF">ABZ568_03270</name>
</gene>
<reference evidence="2 3" key="1">
    <citation type="submission" date="2024-06" db="EMBL/GenBank/DDBJ databases">
        <title>The Natural Products Discovery Center: Release of the First 8490 Sequenced Strains for Exploring Actinobacteria Biosynthetic Diversity.</title>
        <authorList>
            <person name="Kalkreuter E."/>
            <person name="Kautsar S.A."/>
            <person name="Yang D."/>
            <person name="Bader C.D."/>
            <person name="Teijaro C.N."/>
            <person name="Fluegel L."/>
            <person name="Davis C.M."/>
            <person name="Simpson J.R."/>
            <person name="Lauterbach L."/>
            <person name="Steele A.D."/>
            <person name="Gui C."/>
            <person name="Meng S."/>
            <person name="Li G."/>
            <person name="Viehrig K."/>
            <person name="Ye F."/>
            <person name="Su P."/>
            <person name="Kiefer A.F."/>
            <person name="Nichols A."/>
            <person name="Cepeda A.J."/>
            <person name="Yan W."/>
            <person name="Fan B."/>
            <person name="Jiang Y."/>
            <person name="Adhikari A."/>
            <person name="Zheng C.-J."/>
            <person name="Schuster L."/>
            <person name="Cowan T.M."/>
            <person name="Smanski M.J."/>
            <person name="Chevrette M.G."/>
            <person name="De Carvalho L.P.S."/>
            <person name="Shen B."/>
        </authorList>
    </citation>
    <scope>NUCLEOTIDE SEQUENCE [LARGE SCALE GENOMIC DNA]</scope>
    <source>
        <strain evidence="2 3">NPDC019583</strain>
    </source>
</reference>
<evidence type="ECO:0000313" key="2">
    <source>
        <dbReference type="EMBL" id="MEU2265469.1"/>
    </source>
</evidence>
<organism evidence="2 3">
    <name type="scientific">Streptomyces olindensis</name>
    <dbReference type="NCBI Taxonomy" id="358823"/>
    <lineage>
        <taxon>Bacteria</taxon>
        <taxon>Bacillati</taxon>
        <taxon>Actinomycetota</taxon>
        <taxon>Actinomycetes</taxon>
        <taxon>Kitasatosporales</taxon>
        <taxon>Streptomycetaceae</taxon>
        <taxon>Streptomyces</taxon>
    </lineage>
</organism>
<dbReference type="Pfam" id="PF13560">
    <property type="entry name" value="HTH_31"/>
    <property type="match status" value="1"/>
</dbReference>
<dbReference type="RefSeq" id="WP_359784931.1">
    <property type="nucleotide sequence ID" value="NZ_JBEYBN010000003.1"/>
</dbReference>
<comment type="caution">
    <text evidence="2">The sequence shown here is derived from an EMBL/GenBank/DDBJ whole genome shotgun (WGS) entry which is preliminary data.</text>
</comment>
<dbReference type="InterPro" id="IPR001387">
    <property type="entry name" value="Cro/C1-type_HTH"/>
</dbReference>
<dbReference type="InterPro" id="IPR041413">
    <property type="entry name" value="MLTR_LBD"/>
</dbReference>
<dbReference type="CDD" id="cd00093">
    <property type="entry name" value="HTH_XRE"/>
    <property type="match status" value="1"/>
</dbReference>
<dbReference type="Gene3D" id="3.30.450.180">
    <property type="match status" value="1"/>
</dbReference>
<name>A0ABV2XN90_9ACTN</name>
<sequence>MTSVPQPPTGPRPNELGAFVRARRAELTRDAIGLPHSTRPRRVPGLRREEVALLSGISVGYYDRIEQGRARASTPVLARVAETLRLDDEQRAHLFELAGKAGTGSGESAAPRVKPQLRWMLDDLTAAPAVVMGRRTDVLAWNEPAAALFTDFGQLPSKERNFARLVFTDPAMRTLYRDWADIARAVVARLRGEAAHRPDDPRLALLVGELSMRDEDFRRWWADDRVTGKWTGAQHLRHPAVGDLTLRWDALTGSADHDQQLVVWTAEPGTPSHDVLRLLGLWAADDAERLAPDSAR</sequence>
<evidence type="ECO:0000313" key="3">
    <source>
        <dbReference type="Proteomes" id="UP001550603"/>
    </source>
</evidence>
<dbReference type="Pfam" id="PF17765">
    <property type="entry name" value="MLTR_LBD"/>
    <property type="match status" value="1"/>
</dbReference>
<dbReference type="Gene3D" id="1.10.260.40">
    <property type="entry name" value="lambda repressor-like DNA-binding domains"/>
    <property type="match status" value="1"/>
</dbReference>
<feature type="domain" description="HTH cro/C1-type" evidence="1">
    <location>
        <begin position="45"/>
        <end position="91"/>
    </location>
</feature>
<dbReference type="Proteomes" id="UP001550603">
    <property type="component" value="Unassembled WGS sequence"/>
</dbReference>
<dbReference type="PROSITE" id="PS50943">
    <property type="entry name" value="HTH_CROC1"/>
    <property type="match status" value="1"/>
</dbReference>
<dbReference type="SUPFAM" id="SSF47413">
    <property type="entry name" value="lambda repressor-like DNA-binding domains"/>
    <property type="match status" value="1"/>
</dbReference>
<protein>
    <submittedName>
        <fullName evidence="2">Helix-turn-helix domain-containing protein</fullName>
    </submittedName>
</protein>